<name>A0A0D2JEC1_9BACT</name>
<feature type="domain" description="Solute-binding protein family 3/N-terminal" evidence="2">
    <location>
        <begin position="42"/>
        <end position="259"/>
    </location>
</feature>
<sequence length="259" mass="28208">MNKTTLIITALVVASLAALYYKTTYRSNTLISRSRVGQTEDALVIGINPYPPYVIIDNNDVTGFEAELIKEIGQQLNKKVEFQNMAFTSLVASAQAGTIHAIACGIAPTAERAEKVLFTKPYVSNDPLVILTLKSHAPIRNVQDLLGKKVVVNQGYTADMFISSIPGMNIMRLDEVADGFMALQSGQADAFVTARSSAQPYFNSKKESTFSATEIPGSSESIACAVSKAYPQLHSDIERALEKLQKNGTLDALKKKWNL</sequence>
<keyword evidence="1" id="KW-0732">Signal</keyword>
<reference evidence="3 4" key="1">
    <citation type="journal article" date="2013" name="Proc. Natl. Acad. Sci. U.S.A.">
        <title>Candidate phylum TM6 genome recovered from a hospital sink biofilm provides genomic insights into this uncultivated phylum.</title>
        <authorList>
            <person name="McLean J.S."/>
            <person name="Lombardo M.J."/>
            <person name="Badger J.H."/>
            <person name="Edlund A."/>
            <person name="Novotny M."/>
            <person name="Yee-Greenbaum J."/>
            <person name="Vyahhi N."/>
            <person name="Hall A.P."/>
            <person name="Yang Y."/>
            <person name="Dupont C.L."/>
            <person name="Ziegler M.G."/>
            <person name="Chitsaz H."/>
            <person name="Allen A.E."/>
            <person name="Yooseph S."/>
            <person name="Tesler G."/>
            <person name="Pevzner P.A."/>
            <person name="Friedman R.M."/>
            <person name="Nealson K.H."/>
            <person name="Venter J.C."/>
            <person name="Lasken R.S."/>
        </authorList>
    </citation>
    <scope>NUCLEOTIDE SEQUENCE [LARGE SCALE GENOMIC DNA]</scope>
    <source>
        <strain evidence="3 4">TM6SC1</strain>
    </source>
</reference>
<proteinExistence type="predicted"/>
<accession>A0A0D2JEC1</accession>
<evidence type="ECO:0000313" key="3">
    <source>
        <dbReference type="EMBL" id="KIX85421.1"/>
    </source>
</evidence>
<dbReference type="SUPFAM" id="SSF53850">
    <property type="entry name" value="Periplasmic binding protein-like II"/>
    <property type="match status" value="1"/>
</dbReference>
<protein>
    <recommendedName>
        <fullName evidence="2">Solute-binding protein family 3/N-terminal domain-containing protein</fullName>
    </recommendedName>
</protein>
<dbReference type="Proteomes" id="UP000032214">
    <property type="component" value="Unassembled WGS sequence"/>
</dbReference>
<evidence type="ECO:0000313" key="4">
    <source>
        <dbReference type="Proteomes" id="UP000032214"/>
    </source>
</evidence>
<dbReference type="PANTHER" id="PTHR35936:SF17">
    <property type="entry name" value="ARGININE-BINDING EXTRACELLULAR PROTEIN ARTP"/>
    <property type="match status" value="1"/>
</dbReference>
<organism evidence="3 4">
    <name type="scientific">candidate division TM6 bacterium JCVI TM6SC1</name>
    <dbReference type="NCBI Taxonomy" id="1306947"/>
    <lineage>
        <taxon>Bacteria</taxon>
        <taxon>Candidatus Babelota</taxon>
        <taxon>Vermiphilus</taxon>
    </lineage>
</organism>
<dbReference type="PANTHER" id="PTHR35936">
    <property type="entry name" value="MEMBRANE-BOUND LYTIC MUREIN TRANSGLYCOSYLASE F"/>
    <property type="match status" value="1"/>
</dbReference>
<dbReference type="Gene3D" id="3.40.190.10">
    <property type="entry name" value="Periplasmic binding protein-like II"/>
    <property type="match status" value="2"/>
</dbReference>
<dbReference type="AlphaFoldDB" id="A0A0D2JEC1"/>
<dbReference type="eggNOG" id="COG0834">
    <property type="taxonomic scope" value="Bacteria"/>
</dbReference>
<evidence type="ECO:0000256" key="1">
    <source>
        <dbReference type="ARBA" id="ARBA00022729"/>
    </source>
</evidence>
<dbReference type="InterPro" id="IPR001638">
    <property type="entry name" value="Solute-binding_3/MltF_N"/>
</dbReference>
<dbReference type="EMBL" id="ARQD01000001">
    <property type="protein sequence ID" value="KIX85421.1"/>
    <property type="molecule type" value="Genomic_DNA"/>
</dbReference>
<gene>
    <name evidence="3" type="ORF">J120_00345</name>
</gene>
<keyword evidence="4" id="KW-1185">Reference proteome</keyword>
<evidence type="ECO:0000259" key="2">
    <source>
        <dbReference type="SMART" id="SM00062"/>
    </source>
</evidence>
<comment type="caution">
    <text evidence="3">The sequence shown here is derived from an EMBL/GenBank/DDBJ whole genome shotgun (WGS) entry which is preliminary data.</text>
</comment>
<dbReference type="SMART" id="SM00062">
    <property type="entry name" value="PBPb"/>
    <property type="match status" value="1"/>
</dbReference>
<dbReference type="STRING" id="1306947.J120_00345"/>
<dbReference type="Pfam" id="PF00497">
    <property type="entry name" value="SBP_bac_3"/>
    <property type="match status" value="1"/>
</dbReference>